<comment type="caution">
    <text evidence="1">The sequence shown here is derived from an EMBL/GenBank/DDBJ whole genome shotgun (WGS) entry which is preliminary data.</text>
</comment>
<keyword evidence="2" id="KW-1185">Reference proteome</keyword>
<sequence length="162" mass="18099">MYVPFEDISEDSRVWIYQTARQFSAQEKELIKARLSTFCDGWNTHGNRMPTSFQILDNQILVLAVDESGLGASGCSIDSSVRTLRELESEIENNITDQGKVTFKSNSGEINVASALGIKSKVTSGEIDSQTFVINPQVKSKKDLESVWILAGNSWLNRYFPN</sequence>
<dbReference type="Proteomes" id="UP000249610">
    <property type="component" value="Unassembled WGS sequence"/>
</dbReference>
<protein>
    <recommendedName>
        <fullName evidence="3">ABC transporter ATPase</fullName>
    </recommendedName>
</protein>
<dbReference type="AlphaFoldDB" id="A0A327P3Y6"/>
<reference evidence="1 2" key="1">
    <citation type="submission" date="2018-06" db="EMBL/GenBank/DDBJ databases">
        <title>Genomic Encyclopedia of Archaeal and Bacterial Type Strains, Phase II (KMG-II): from individual species to whole genera.</title>
        <authorList>
            <person name="Goeker M."/>
        </authorList>
    </citation>
    <scope>NUCLEOTIDE SEQUENCE [LARGE SCALE GENOMIC DNA]</scope>
    <source>
        <strain evidence="1 2">DSM 23446</strain>
    </source>
</reference>
<dbReference type="EMBL" id="QLLK01000009">
    <property type="protein sequence ID" value="RAI86990.1"/>
    <property type="molecule type" value="Genomic_DNA"/>
</dbReference>
<evidence type="ECO:0000313" key="1">
    <source>
        <dbReference type="EMBL" id="RAI86990.1"/>
    </source>
</evidence>
<dbReference type="RefSeq" id="WP_111612428.1">
    <property type="nucleotide sequence ID" value="NZ_QLLK01000009.1"/>
</dbReference>
<name>A0A327P3Y6_9BACT</name>
<gene>
    <name evidence="1" type="ORF">LV83_03096</name>
</gene>
<evidence type="ECO:0000313" key="2">
    <source>
        <dbReference type="Proteomes" id="UP000249610"/>
    </source>
</evidence>
<dbReference type="OrthoDB" id="978691at2"/>
<accession>A0A327P3Y6</accession>
<organism evidence="1 2">
    <name type="scientific">Algoriphagus yeomjeoni</name>
    <dbReference type="NCBI Taxonomy" id="291403"/>
    <lineage>
        <taxon>Bacteria</taxon>
        <taxon>Pseudomonadati</taxon>
        <taxon>Bacteroidota</taxon>
        <taxon>Cytophagia</taxon>
        <taxon>Cytophagales</taxon>
        <taxon>Cyclobacteriaceae</taxon>
        <taxon>Algoriphagus</taxon>
    </lineage>
</organism>
<evidence type="ECO:0008006" key="3">
    <source>
        <dbReference type="Google" id="ProtNLM"/>
    </source>
</evidence>
<proteinExistence type="predicted"/>